<proteinExistence type="predicted"/>
<evidence type="ECO:0000313" key="3">
    <source>
        <dbReference type="Proteomes" id="UP001527925"/>
    </source>
</evidence>
<dbReference type="Pfam" id="PF01048">
    <property type="entry name" value="PNP_UDP_1"/>
    <property type="match status" value="1"/>
</dbReference>
<dbReference type="EMBL" id="JADGIZ020000069">
    <property type="protein sequence ID" value="KAL2912378.1"/>
    <property type="molecule type" value="Genomic_DNA"/>
</dbReference>
<dbReference type="InterPro" id="IPR000845">
    <property type="entry name" value="Nucleoside_phosphorylase_d"/>
</dbReference>
<sequence length="293" mass="31532">MAPASRMSSANFPLDPEGHTYHVGVKMGRVANRILTVGDPERAHRIAKSLDSKDFVFTSKRGFTTITGAYKGVPVSIVAIGMGTPMADMMVREIRATVEGPIQLIRFGSCGGIGTRSQVGLIAVAKDGAASVTRNNDFFAPMYAGNAPDESLSPYVISEACPADKEISEALVDALRKRIGDDSVITGMNATADSFYSSQGRLDPGFNDYNQDLIEAIRKRHPNCETLEMESFTLLHLARCASFVSKENSIRAAACAMIFADRKANDFIAPETVERLENDAGLAVLDALVACPF</sequence>
<dbReference type="CDD" id="cd17769">
    <property type="entry name" value="NP_TgUP-like"/>
    <property type="match status" value="1"/>
</dbReference>
<accession>A0ABR4MYS8</accession>
<dbReference type="Proteomes" id="UP001527925">
    <property type="component" value="Unassembled WGS sequence"/>
</dbReference>
<dbReference type="Gene3D" id="3.40.50.1580">
    <property type="entry name" value="Nucleoside phosphorylase domain"/>
    <property type="match status" value="1"/>
</dbReference>
<organism evidence="2 3">
    <name type="scientific">Polyrhizophydium stewartii</name>
    <dbReference type="NCBI Taxonomy" id="2732419"/>
    <lineage>
        <taxon>Eukaryota</taxon>
        <taxon>Fungi</taxon>
        <taxon>Fungi incertae sedis</taxon>
        <taxon>Chytridiomycota</taxon>
        <taxon>Chytridiomycota incertae sedis</taxon>
        <taxon>Chytridiomycetes</taxon>
        <taxon>Rhizophydiales</taxon>
        <taxon>Rhizophydiales incertae sedis</taxon>
        <taxon>Polyrhizophydium</taxon>
    </lineage>
</organism>
<feature type="domain" description="Nucleoside phosphorylase" evidence="1">
    <location>
        <begin position="33"/>
        <end position="242"/>
    </location>
</feature>
<dbReference type="PANTHER" id="PTHR43691">
    <property type="entry name" value="URIDINE PHOSPHORYLASE"/>
    <property type="match status" value="1"/>
</dbReference>
<dbReference type="SUPFAM" id="SSF53167">
    <property type="entry name" value="Purine and uridine phosphorylases"/>
    <property type="match status" value="1"/>
</dbReference>
<dbReference type="InterPro" id="IPR035994">
    <property type="entry name" value="Nucleoside_phosphorylase_sf"/>
</dbReference>
<name>A0ABR4MYS8_9FUNG</name>
<protein>
    <recommendedName>
        <fullName evidence="1">Nucleoside phosphorylase domain-containing protein</fullName>
    </recommendedName>
</protein>
<comment type="caution">
    <text evidence="2">The sequence shown here is derived from an EMBL/GenBank/DDBJ whole genome shotgun (WGS) entry which is preliminary data.</text>
</comment>
<gene>
    <name evidence="2" type="ORF">HK105_208152</name>
</gene>
<keyword evidence="3" id="KW-1185">Reference proteome</keyword>
<reference evidence="2 3" key="1">
    <citation type="submission" date="2023-09" db="EMBL/GenBank/DDBJ databases">
        <title>Pangenome analysis of Batrachochytrium dendrobatidis and related Chytrids.</title>
        <authorList>
            <person name="Yacoub M.N."/>
            <person name="Stajich J.E."/>
            <person name="James T.Y."/>
        </authorList>
    </citation>
    <scope>NUCLEOTIDE SEQUENCE [LARGE SCALE GENOMIC DNA]</scope>
    <source>
        <strain evidence="2 3">JEL0888</strain>
    </source>
</reference>
<evidence type="ECO:0000313" key="2">
    <source>
        <dbReference type="EMBL" id="KAL2912378.1"/>
    </source>
</evidence>
<evidence type="ECO:0000259" key="1">
    <source>
        <dbReference type="Pfam" id="PF01048"/>
    </source>
</evidence>
<dbReference type="PANTHER" id="PTHR43691:SF14">
    <property type="entry name" value="URIDINE PHOSPHORYLASE"/>
    <property type="match status" value="1"/>
</dbReference>